<dbReference type="Gene3D" id="3.30.2080.10">
    <property type="entry name" value="GH92 mannosidase domain"/>
    <property type="match status" value="1"/>
</dbReference>
<dbReference type="Gene3D" id="1.20.1050.60">
    <property type="entry name" value="alpha-1,2-mannosidase"/>
    <property type="match status" value="1"/>
</dbReference>
<dbReference type="Pfam" id="PF17678">
    <property type="entry name" value="Glyco_hydro_92N"/>
    <property type="match status" value="1"/>
</dbReference>
<dbReference type="InterPro" id="IPR005887">
    <property type="entry name" value="GH92_a_mannosidase_put"/>
</dbReference>
<dbReference type="AlphaFoldDB" id="A0A934R5X7"/>
<dbReference type="EC" id="3.2.1.-" evidence="5"/>
<accession>A0A934R5X7</accession>
<dbReference type="Proteomes" id="UP000600139">
    <property type="component" value="Unassembled WGS sequence"/>
</dbReference>
<feature type="domain" description="Glycosyl hydrolase family 92 N-terminal" evidence="4">
    <location>
        <begin position="25"/>
        <end position="209"/>
    </location>
</feature>
<keyword evidence="6" id="KW-1185">Reference proteome</keyword>
<dbReference type="GO" id="GO:0016798">
    <property type="term" value="F:hydrolase activity, acting on glycosyl bonds"/>
    <property type="evidence" value="ECO:0007669"/>
    <property type="project" value="UniProtKB-KW"/>
</dbReference>
<comment type="caution">
    <text evidence="5">The sequence shown here is derived from an EMBL/GenBank/DDBJ whole genome shotgun (WGS) entry which is preliminary data.</text>
</comment>
<evidence type="ECO:0000256" key="2">
    <source>
        <dbReference type="SAM" id="SignalP"/>
    </source>
</evidence>
<feature type="signal peptide" evidence="2">
    <location>
        <begin position="1"/>
        <end position="21"/>
    </location>
</feature>
<dbReference type="Pfam" id="PF07971">
    <property type="entry name" value="Glyco_hydro_92"/>
    <property type="match status" value="1"/>
</dbReference>
<keyword evidence="5" id="KW-0378">Hydrolase</keyword>
<dbReference type="EMBL" id="JAENIK010000011">
    <property type="protein sequence ID" value="MBK1816841.1"/>
    <property type="molecule type" value="Genomic_DNA"/>
</dbReference>
<dbReference type="InterPro" id="IPR014718">
    <property type="entry name" value="GH-type_carb-bd"/>
</dbReference>
<sequence length="751" mass="84998">MKKILSAAFLCGFAMSSRAHSQLEYVDPTIGGVGILLEPTRPTVHLPNSMVRVYPVRKDSLDDRIQSFPLTIISHRLGELFAIMPGSGDPGDASWKQPQTYDLENTTPYYYSSRLDDSLIGIEFTPTERCGSFRFTFPNGKPMVLLANRKEGELAMGEDGSVSGVEKFNDMRAYVYGEFSGPVTSSRSEADGRSRLAVSGGAGGGALEFRYGISFISVEQAKKNLAKEIADKDFETIKEEAKNLWNKTLGQIRVEGGTLAQKRVFYTCLYRCYERMVNITEDGQYYSGFDHKVHQDDRPFYVDNWLWDTYRALEPLQTLLNPKQQADKIHSYVRMYEQTGAMPSFAVLWGDYACMTGNHAAPWIADSWFKGVRDYDLKTAYEGLRKNSLDATILPWRNGPKTSLDDFYNKNGYLPSLRPGEKETVAEVHPFERRQSIAVTLEQSYDDWCIAQLAKTLDKQDDAKLFLTRAENYKKLYRAEKGFMWPKDDKGEWIEPFDPKFSGGMGGRDYTTENNVYTYNWDVQHDLKGLAELMGGKNAAEEKLDQLFREDLGRSSVADRDRSKYEFFATFPDSTSMVGQFSMGNEPSFAIPYIYNHLGAPWKTQKRIRQLLDFAYTDTAHGIPGDEDGGGMAAFVVLSMMGFYPELPGVPVYEMGSPVFEKVSIDLQNGKRFEINANGSSRDNKYIKSIRFNDKLSTALWFRHDDVVKGLKIDLEMSDTPNKELGASEEYLPPSGLKVESIDFGPTEERK</sequence>
<feature type="region of interest" description="Disordered" evidence="1">
    <location>
        <begin position="723"/>
        <end position="751"/>
    </location>
</feature>
<dbReference type="GO" id="GO:0005829">
    <property type="term" value="C:cytosol"/>
    <property type="evidence" value="ECO:0007669"/>
    <property type="project" value="TreeGrafter"/>
</dbReference>
<dbReference type="GO" id="GO:0030246">
    <property type="term" value="F:carbohydrate binding"/>
    <property type="evidence" value="ECO:0007669"/>
    <property type="project" value="InterPro"/>
</dbReference>
<gene>
    <name evidence="5" type="ORF">JIN84_14545</name>
</gene>
<dbReference type="PANTHER" id="PTHR12143:SF43">
    <property type="entry name" value="PUTATIVE-RELATED"/>
    <property type="match status" value="1"/>
</dbReference>
<dbReference type="FunFam" id="3.30.2080.10:FF:000001">
    <property type="entry name" value="Alpha-1,2-mannosidase subfamily"/>
    <property type="match status" value="1"/>
</dbReference>
<dbReference type="GO" id="GO:0005975">
    <property type="term" value="P:carbohydrate metabolic process"/>
    <property type="evidence" value="ECO:0007669"/>
    <property type="project" value="InterPro"/>
</dbReference>
<evidence type="ECO:0000259" key="3">
    <source>
        <dbReference type="Pfam" id="PF07971"/>
    </source>
</evidence>
<dbReference type="InterPro" id="IPR041371">
    <property type="entry name" value="GH92_N"/>
</dbReference>
<dbReference type="Gene3D" id="2.70.98.10">
    <property type="match status" value="1"/>
</dbReference>
<evidence type="ECO:0000259" key="4">
    <source>
        <dbReference type="Pfam" id="PF17678"/>
    </source>
</evidence>
<dbReference type="NCBIfam" id="TIGR01180">
    <property type="entry name" value="aman2_put"/>
    <property type="match status" value="1"/>
</dbReference>
<name>A0A934R5X7_9BACT</name>
<dbReference type="InterPro" id="IPR050883">
    <property type="entry name" value="PNGase"/>
</dbReference>
<evidence type="ECO:0000256" key="1">
    <source>
        <dbReference type="SAM" id="MobiDB-lite"/>
    </source>
</evidence>
<feature type="chain" id="PRO_5037242972" evidence="2">
    <location>
        <begin position="22"/>
        <end position="751"/>
    </location>
</feature>
<keyword evidence="2" id="KW-0732">Signal</keyword>
<evidence type="ECO:0000313" key="5">
    <source>
        <dbReference type="EMBL" id="MBK1816841.1"/>
    </source>
</evidence>
<dbReference type="InterPro" id="IPR012939">
    <property type="entry name" value="Glyco_hydro_92"/>
</dbReference>
<dbReference type="PANTHER" id="PTHR12143">
    <property type="entry name" value="PEPTIDE N-GLYCANASE PNGASE -RELATED"/>
    <property type="match status" value="1"/>
</dbReference>
<dbReference type="Gene3D" id="1.20.1610.10">
    <property type="entry name" value="alpha-1,2-mannosidases domains"/>
    <property type="match status" value="1"/>
</dbReference>
<dbReference type="InterPro" id="IPR008928">
    <property type="entry name" value="6-hairpin_glycosidase_sf"/>
</dbReference>
<organism evidence="5 6">
    <name type="scientific">Luteolibacter yonseiensis</name>
    <dbReference type="NCBI Taxonomy" id="1144680"/>
    <lineage>
        <taxon>Bacteria</taxon>
        <taxon>Pseudomonadati</taxon>
        <taxon>Verrucomicrobiota</taxon>
        <taxon>Verrucomicrobiia</taxon>
        <taxon>Verrucomicrobiales</taxon>
        <taxon>Verrucomicrobiaceae</taxon>
        <taxon>Luteolibacter</taxon>
    </lineage>
</organism>
<dbReference type="GO" id="GO:0000224">
    <property type="term" value="F:peptide-N4-(N-acetyl-beta-glucosaminyl)asparagine amidase activity"/>
    <property type="evidence" value="ECO:0007669"/>
    <property type="project" value="TreeGrafter"/>
</dbReference>
<dbReference type="GO" id="GO:0006516">
    <property type="term" value="P:glycoprotein catabolic process"/>
    <property type="evidence" value="ECO:0007669"/>
    <property type="project" value="TreeGrafter"/>
</dbReference>
<evidence type="ECO:0000313" key="6">
    <source>
        <dbReference type="Proteomes" id="UP000600139"/>
    </source>
</evidence>
<protein>
    <submittedName>
        <fullName evidence="5">GH92 family glycosyl hydrolase</fullName>
        <ecNumber evidence="5">3.2.1.-</ecNumber>
    </submittedName>
</protein>
<feature type="domain" description="Glycosyl hydrolase family 92" evidence="3">
    <location>
        <begin position="220"/>
        <end position="718"/>
    </location>
</feature>
<dbReference type="SUPFAM" id="SSF48208">
    <property type="entry name" value="Six-hairpin glycosidases"/>
    <property type="match status" value="1"/>
</dbReference>
<reference evidence="5" key="1">
    <citation type="submission" date="2021-01" db="EMBL/GenBank/DDBJ databases">
        <title>Modified the classification status of verrucomicrobia.</title>
        <authorList>
            <person name="Feng X."/>
        </authorList>
    </citation>
    <scope>NUCLEOTIDE SEQUENCE</scope>
    <source>
        <strain evidence="5">JCM 18052</strain>
    </source>
</reference>
<keyword evidence="5" id="KW-0326">Glycosidase</keyword>
<proteinExistence type="predicted"/>